<name>A0A855F8Z4_RAOOR</name>
<dbReference type="AlphaFoldDB" id="A0A855F8Z4"/>
<accession>A0A855F8Z4</accession>
<organism evidence="1 2">
    <name type="scientific">Raoultella ornithinolytica</name>
    <name type="common">Klebsiella ornithinolytica</name>
    <dbReference type="NCBI Taxonomy" id="54291"/>
    <lineage>
        <taxon>Bacteria</taxon>
        <taxon>Pseudomonadati</taxon>
        <taxon>Pseudomonadota</taxon>
        <taxon>Gammaproteobacteria</taxon>
        <taxon>Enterobacterales</taxon>
        <taxon>Enterobacteriaceae</taxon>
        <taxon>Klebsiella/Raoultella group</taxon>
        <taxon>Raoultella</taxon>
    </lineage>
</organism>
<dbReference type="RefSeq" id="WP_099843653.1">
    <property type="nucleotide sequence ID" value="NZ_CP172771.1"/>
</dbReference>
<sequence>MPRTADIESAWFRSIVIEPNGRRTVTTSRFICELEAVKWIWSAKQANQWVENYVTTFRDVSTDEGDNRTFLLFNPNGGL</sequence>
<reference evidence="1 2" key="1">
    <citation type="submission" date="2017-07" db="EMBL/GenBank/DDBJ databases">
        <title>Raoultella ornithinolytica strain HH3 draft genome.</title>
        <authorList>
            <person name="Duceppe M.-O."/>
            <person name="Huang H."/>
            <person name="Phipps-Todd B."/>
        </authorList>
    </citation>
    <scope>NUCLEOTIDE SEQUENCE [LARGE SCALE GENOMIC DNA]</scope>
    <source>
        <strain evidence="1 2">HH3</strain>
    </source>
</reference>
<evidence type="ECO:0000313" key="1">
    <source>
        <dbReference type="EMBL" id="PIK83692.1"/>
    </source>
</evidence>
<evidence type="ECO:0000313" key="2">
    <source>
        <dbReference type="Proteomes" id="UP000229713"/>
    </source>
</evidence>
<protein>
    <submittedName>
        <fullName evidence="1">DNA polymerase V</fullName>
    </submittedName>
</protein>
<proteinExistence type="predicted"/>
<dbReference type="Proteomes" id="UP000229713">
    <property type="component" value="Unassembled WGS sequence"/>
</dbReference>
<gene>
    <name evidence="1" type="ORF">CFY86_14175</name>
</gene>
<dbReference type="EMBL" id="NKYI01000021">
    <property type="protein sequence ID" value="PIK83692.1"/>
    <property type="molecule type" value="Genomic_DNA"/>
</dbReference>
<comment type="caution">
    <text evidence="1">The sequence shown here is derived from an EMBL/GenBank/DDBJ whole genome shotgun (WGS) entry which is preliminary data.</text>
</comment>